<keyword evidence="7" id="KW-1185">Reference proteome</keyword>
<keyword evidence="1" id="KW-0732">Signal</keyword>
<evidence type="ECO:0000256" key="1">
    <source>
        <dbReference type="ARBA" id="ARBA00022729"/>
    </source>
</evidence>
<keyword evidence="3" id="KW-0378">Hydrolase</keyword>
<protein>
    <submittedName>
        <fullName evidence="6">VCBS repeat-containing protein</fullName>
    </submittedName>
</protein>
<dbReference type="InterPro" id="IPR013517">
    <property type="entry name" value="FG-GAP"/>
</dbReference>
<dbReference type="Gene3D" id="2.130.10.130">
    <property type="entry name" value="Integrin alpha, N-terminal"/>
    <property type="match status" value="3"/>
</dbReference>
<sequence>MYGPKVITGHLGVDSEQEERVPQRALLITAAVAVAMAATAATAPAAWADLPSAPAGGNASGAERNDFNGDGVADVATAAPQGTVSGRTGAGYIAVSYGIKSAGLDAAARKVYHQDSPGIPGGAEEGDNFGTALTTGDLDGDGYTDLVAGSPYEDAGTLQEAGSLTVLWGGPGGLSGATVVKGTEYGQYLGEALTAGDFDGDGRPDLATGTTVAYGPIGRTTGPARTETMDVEVGGSPDVLWNRPALAAGDVNGDGISDLLAVVSHGSGELPYHGPRLVQYLEGSRSGLTAARTLKDATTGEHLDGGRAVAVGDLDRDGHAEVVLGRADDEDMRGTDDVNSLGGAVEIVPGSASGPDTRAARPFLHQGTAGVPGTPEKTDEFGGSLSLGDVNGDGRPDLAVGAAGEAVGTAADAGSVTVLLGTASGLTGAGARSFTQSTASVPGRAEARDAFGAAVRLADTNGDGRADLFVGGPGENTRAGGVWVLPAGASQVTGTGSVSFGPGSLGAVAAQAYLGAAFDD</sequence>
<dbReference type="AlphaFoldDB" id="A0A2Z4J8V8"/>
<dbReference type="Proteomes" id="UP000249616">
    <property type="component" value="Chromosome"/>
</dbReference>
<dbReference type="InterPro" id="IPR013519">
    <property type="entry name" value="Int_alpha_beta-p"/>
</dbReference>
<dbReference type="GO" id="GO:0007155">
    <property type="term" value="P:cell adhesion"/>
    <property type="evidence" value="ECO:0007669"/>
    <property type="project" value="InterPro"/>
</dbReference>
<dbReference type="GO" id="GO:0008305">
    <property type="term" value="C:integrin complex"/>
    <property type="evidence" value="ECO:0007669"/>
    <property type="project" value="InterPro"/>
</dbReference>
<dbReference type="PROSITE" id="PS51470">
    <property type="entry name" value="FG_GAP"/>
    <property type="match status" value="3"/>
</dbReference>
<dbReference type="KEGG" id="scad:DN051_35735"/>
<evidence type="ECO:0000256" key="4">
    <source>
        <dbReference type="ARBA" id="ARBA00023180"/>
    </source>
</evidence>
<dbReference type="PRINTS" id="PR01185">
    <property type="entry name" value="INTEGRINA"/>
</dbReference>
<organism evidence="6 7">
    <name type="scientific">Streptomyces cadmiisoli</name>
    <dbReference type="NCBI Taxonomy" id="2184053"/>
    <lineage>
        <taxon>Bacteria</taxon>
        <taxon>Bacillati</taxon>
        <taxon>Actinomycetota</taxon>
        <taxon>Actinomycetes</taxon>
        <taxon>Kitasatosporales</taxon>
        <taxon>Streptomycetaceae</taxon>
        <taxon>Streptomyces</taxon>
        <taxon>Streptomyces aurantiacus group</taxon>
    </lineage>
</organism>
<keyword evidence="4" id="KW-0325">Glycoprotein</keyword>
<name>A0A2Z4J8V8_9ACTN</name>
<dbReference type="PANTHER" id="PTHR23221">
    <property type="entry name" value="GLYCOSYLPHOSPHATIDYLINOSITOL PHOSPHOLIPASE D"/>
    <property type="match status" value="1"/>
</dbReference>
<evidence type="ECO:0000313" key="7">
    <source>
        <dbReference type="Proteomes" id="UP000249616"/>
    </source>
</evidence>
<reference evidence="6 7" key="1">
    <citation type="journal article" date="2019" name="Int. J. Syst. Evol. Microbiol.">
        <title>Streptomyces cadmiisoli sp. nov., a novel actinomycete isolated from cadmium-contaminated soil.</title>
        <authorList>
            <person name="Li K."/>
            <person name="Tang X."/>
            <person name="Zhao J."/>
            <person name="Guo Y."/>
            <person name="Tang Y."/>
            <person name="Gao J."/>
        </authorList>
    </citation>
    <scope>NUCLEOTIDE SEQUENCE [LARGE SCALE GENOMIC DNA]</scope>
    <source>
        <strain evidence="6 7">ZFG47</strain>
    </source>
</reference>
<proteinExistence type="predicted"/>
<evidence type="ECO:0000256" key="5">
    <source>
        <dbReference type="SAM" id="MobiDB-lite"/>
    </source>
</evidence>
<dbReference type="EMBL" id="CP030073">
    <property type="protein sequence ID" value="AWW41367.1"/>
    <property type="molecule type" value="Genomic_DNA"/>
</dbReference>
<accession>A0A2Z4J8V8</accession>
<evidence type="ECO:0000256" key="2">
    <source>
        <dbReference type="ARBA" id="ARBA00022737"/>
    </source>
</evidence>
<dbReference type="Pfam" id="PF01839">
    <property type="entry name" value="FG-GAP"/>
    <property type="match status" value="5"/>
</dbReference>
<dbReference type="PROSITE" id="PS51318">
    <property type="entry name" value="TAT"/>
    <property type="match status" value="1"/>
</dbReference>
<dbReference type="InterPro" id="IPR000413">
    <property type="entry name" value="Integrin_alpha"/>
</dbReference>
<evidence type="ECO:0000313" key="6">
    <source>
        <dbReference type="EMBL" id="AWW41367.1"/>
    </source>
</evidence>
<dbReference type="SUPFAM" id="SSF69318">
    <property type="entry name" value="Integrin alpha N-terminal domain"/>
    <property type="match status" value="1"/>
</dbReference>
<dbReference type="SMART" id="SM00191">
    <property type="entry name" value="Int_alpha"/>
    <property type="match status" value="5"/>
</dbReference>
<gene>
    <name evidence="6" type="ORF">DN051_35735</name>
</gene>
<evidence type="ECO:0000256" key="3">
    <source>
        <dbReference type="ARBA" id="ARBA00022801"/>
    </source>
</evidence>
<keyword evidence="2" id="KW-0677">Repeat</keyword>
<dbReference type="PANTHER" id="PTHR23221:SF7">
    <property type="entry name" value="PHOSPHATIDYLINOSITOL-GLYCAN-SPECIFIC PHOSPHOLIPASE D"/>
    <property type="match status" value="1"/>
</dbReference>
<dbReference type="GO" id="GO:0016787">
    <property type="term" value="F:hydrolase activity"/>
    <property type="evidence" value="ECO:0007669"/>
    <property type="project" value="UniProtKB-KW"/>
</dbReference>
<feature type="region of interest" description="Disordered" evidence="5">
    <location>
        <begin position="207"/>
        <end position="230"/>
    </location>
</feature>
<dbReference type="InterPro" id="IPR006311">
    <property type="entry name" value="TAT_signal"/>
</dbReference>
<dbReference type="InterPro" id="IPR028994">
    <property type="entry name" value="Integrin_alpha_N"/>
</dbReference>
<dbReference type="Pfam" id="PF13517">
    <property type="entry name" value="FG-GAP_3"/>
    <property type="match status" value="1"/>
</dbReference>